<evidence type="ECO:0000313" key="4">
    <source>
        <dbReference type="EMBL" id="PTD15844.1"/>
    </source>
</evidence>
<sequence>MAGLLSGRVALVTGGRRGIGRAIARRLSAAGAAVLIAAERLDEDGVGETVALLRAGGGKADAIAFDLADAADRADAVSRAAAPFGPIDILVNNAAANNYAPASRMDLAYRRRMFDINVHGPMDLIQQALPHMKAQGWGRVVNISSASTRPPAIPYPGPAQHTHGIAVYGASKLALERFTVGLAAELHGTGVTMNATYPASVCVTEANSEVALAALRAHPDWGESTDMMAEAALLLIQGPITGLVLPSREILFLLQSPLHGPDGMSVIGDAHSLPDLELGAGA</sequence>
<dbReference type="SUPFAM" id="SSF51735">
    <property type="entry name" value="NAD(P)-binding Rossmann-fold domains"/>
    <property type="match status" value="1"/>
</dbReference>
<accession>A0A2T4HJ72</accession>
<dbReference type="PRINTS" id="PR00081">
    <property type="entry name" value="GDHRDH"/>
</dbReference>
<dbReference type="PANTHER" id="PTHR42879:SF2">
    <property type="entry name" value="3-OXOACYL-[ACYL-CARRIER-PROTEIN] REDUCTASE FABG"/>
    <property type="match status" value="1"/>
</dbReference>
<protein>
    <submittedName>
        <fullName evidence="4">2-ketogluconate reductase</fullName>
    </submittedName>
</protein>
<dbReference type="InterPro" id="IPR036291">
    <property type="entry name" value="NAD(P)-bd_dom_sf"/>
</dbReference>
<dbReference type="SMART" id="SM00822">
    <property type="entry name" value="PKS_KR"/>
    <property type="match status" value="1"/>
</dbReference>
<dbReference type="InterPro" id="IPR057326">
    <property type="entry name" value="KR_dom"/>
</dbReference>
<dbReference type="AlphaFoldDB" id="A0A2T4HJ72"/>
<dbReference type="PRINTS" id="PR00080">
    <property type="entry name" value="SDRFAMILY"/>
</dbReference>
<proteinExistence type="inferred from homology"/>
<feature type="domain" description="Ketoreductase" evidence="3">
    <location>
        <begin position="8"/>
        <end position="201"/>
    </location>
</feature>
<dbReference type="RefSeq" id="WP_107396217.1">
    <property type="nucleotide sequence ID" value="NZ_PHHF01000086.1"/>
</dbReference>
<evidence type="ECO:0000259" key="3">
    <source>
        <dbReference type="SMART" id="SM00822"/>
    </source>
</evidence>
<evidence type="ECO:0000256" key="1">
    <source>
        <dbReference type="ARBA" id="ARBA00006484"/>
    </source>
</evidence>
<organism evidence="4 5">
    <name type="scientific">Edaphosphingomonas fennica</name>
    <dbReference type="NCBI Taxonomy" id="114404"/>
    <lineage>
        <taxon>Bacteria</taxon>
        <taxon>Pseudomonadati</taxon>
        <taxon>Pseudomonadota</taxon>
        <taxon>Alphaproteobacteria</taxon>
        <taxon>Sphingomonadales</taxon>
        <taxon>Rhizorhabdaceae</taxon>
        <taxon>Edaphosphingomonas</taxon>
    </lineage>
</organism>
<name>A0A2T4HJ72_9SPHN</name>
<dbReference type="PANTHER" id="PTHR42879">
    <property type="entry name" value="3-OXOACYL-(ACYL-CARRIER-PROTEIN) REDUCTASE"/>
    <property type="match status" value="1"/>
</dbReference>
<gene>
    <name evidence="4" type="ORF">CV103_21795</name>
</gene>
<dbReference type="InterPro" id="IPR002347">
    <property type="entry name" value="SDR_fam"/>
</dbReference>
<dbReference type="Pfam" id="PF00106">
    <property type="entry name" value="adh_short"/>
    <property type="match status" value="1"/>
</dbReference>
<keyword evidence="5" id="KW-1185">Reference proteome</keyword>
<evidence type="ECO:0000313" key="5">
    <source>
        <dbReference type="Proteomes" id="UP000241206"/>
    </source>
</evidence>
<comment type="caution">
    <text evidence="4">The sequence shown here is derived from an EMBL/GenBank/DDBJ whole genome shotgun (WGS) entry which is preliminary data.</text>
</comment>
<reference evidence="4 5" key="1">
    <citation type="submission" date="2017-11" db="EMBL/GenBank/DDBJ databases">
        <title>Sphingomonas oleivorans sp. nov., isolated from oil-contaminated soil.</title>
        <authorList>
            <person name="Wang L."/>
            <person name="Chen L."/>
        </authorList>
    </citation>
    <scope>NUCLEOTIDE SEQUENCE [LARGE SCALE GENOMIC DNA]</scope>
    <source>
        <strain evidence="4 5">K101</strain>
    </source>
</reference>
<dbReference type="InterPro" id="IPR050259">
    <property type="entry name" value="SDR"/>
</dbReference>
<dbReference type="Gene3D" id="3.40.50.720">
    <property type="entry name" value="NAD(P)-binding Rossmann-like Domain"/>
    <property type="match status" value="1"/>
</dbReference>
<comment type="similarity">
    <text evidence="1 2">Belongs to the short-chain dehydrogenases/reductases (SDR) family.</text>
</comment>
<dbReference type="EMBL" id="PHHF01000086">
    <property type="protein sequence ID" value="PTD15844.1"/>
    <property type="molecule type" value="Genomic_DNA"/>
</dbReference>
<dbReference type="Proteomes" id="UP000241206">
    <property type="component" value="Unassembled WGS sequence"/>
</dbReference>
<evidence type="ECO:0000256" key="2">
    <source>
        <dbReference type="RuleBase" id="RU000363"/>
    </source>
</evidence>
<dbReference type="CDD" id="cd05233">
    <property type="entry name" value="SDR_c"/>
    <property type="match status" value="1"/>
</dbReference>